<dbReference type="HAMAP" id="MF_00974">
    <property type="entry name" value="DNA_primase_DnaG"/>
    <property type="match status" value="1"/>
</dbReference>
<dbReference type="PIRSF" id="PIRSF002811">
    <property type="entry name" value="DnaG"/>
    <property type="match status" value="1"/>
</dbReference>
<comment type="catalytic activity">
    <reaction evidence="12">
        <text>ssDNA + n NTP = ssDNA/pppN(pN)n-1 hybrid + (n-1) diphosphate.</text>
        <dbReference type="EC" id="2.7.7.101"/>
    </reaction>
</comment>
<dbReference type="SMART" id="SM00766">
    <property type="entry name" value="DnaG_DnaB_bind"/>
    <property type="match status" value="1"/>
</dbReference>
<dbReference type="InterPro" id="IPR050219">
    <property type="entry name" value="DnaG_primase"/>
</dbReference>
<dbReference type="PANTHER" id="PTHR30313">
    <property type="entry name" value="DNA PRIMASE"/>
    <property type="match status" value="1"/>
</dbReference>
<dbReference type="EMBL" id="CP019697">
    <property type="protein sequence ID" value="AQS50953.1"/>
    <property type="molecule type" value="Genomic_DNA"/>
</dbReference>
<dbReference type="FunFam" id="3.40.1360.10:FF:000002">
    <property type="entry name" value="DNA primase"/>
    <property type="match status" value="1"/>
</dbReference>
<dbReference type="SUPFAM" id="SSF56731">
    <property type="entry name" value="DNA primase core"/>
    <property type="match status" value="1"/>
</dbReference>
<dbReference type="InterPro" id="IPR019475">
    <property type="entry name" value="DNA_primase_DnaB-bd"/>
</dbReference>
<dbReference type="GO" id="GO:0005737">
    <property type="term" value="C:cytoplasm"/>
    <property type="evidence" value="ECO:0007669"/>
    <property type="project" value="TreeGrafter"/>
</dbReference>
<evidence type="ECO:0000256" key="6">
    <source>
        <dbReference type="ARBA" id="ARBA00022723"/>
    </source>
</evidence>
<feature type="compositionally biased region" description="Low complexity" evidence="15">
    <location>
        <begin position="471"/>
        <end position="485"/>
    </location>
</feature>
<dbReference type="InterPro" id="IPR030846">
    <property type="entry name" value="DnaG_bac"/>
</dbReference>
<dbReference type="OrthoDB" id="9803773at2"/>
<evidence type="ECO:0000256" key="5">
    <source>
        <dbReference type="ARBA" id="ARBA00022705"/>
    </source>
</evidence>
<dbReference type="Gene3D" id="3.90.580.10">
    <property type="entry name" value="Zinc finger, CHC2-type domain"/>
    <property type="match status" value="1"/>
</dbReference>
<dbReference type="STRING" id="643674.PAEH1_04085"/>
<dbReference type="GO" id="GO:0000428">
    <property type="term" value="C:DNA-directed RNA polymerase complex"/>
    <property type="evidence" value="ECO:0007669"/>
    <property type="project" value="UniProtKB-KW"/>
</dbReference>
<name>A0A1U9JYS9_9BURK</name>
<dbReference type="InterPro" id="IPR036977">
    <property type="entry name" value="DNA_primase_Znf_CHC2"/>
</dbReference>
<evidence type="ECO:0000256" key="10">
    <source>
        <dbReference type="ARBA" id="ARBA00023125"/>
    </source>
</evidence>
<feature type="domain" description="Toprim" evidence="16">
    <location>
        <begin position="256"/>
        <end position="338"/>
    </location>
</feature>
<feature type="region of interest" description="Disordered" evidence="15">
    <location>
        <begin position="445"/>
        <end position="485"/>
    </location>
</feature>
<dbReference type="GO" id="GO:0003677">
    <property type="term" value="F:DNA binding"/>
    <property type="evidence" value="ECO:0007669"/>
    <property type="project" value="UniProtKB-KW"/>
</dbReference>
<keyword evidence="1 12" id="KW-0240">DNA-directed RNA polymerase</keyword>
<reference evidence="17 18" key="1">
    <citation type="submission" date="2017-01" db="EMBL/GenBank/DDBJ databases">
        <title>Complete Genome Sequence of Paenalcaligenes hominis, Isolated from a paraplegic Patient with neurogenic bladder.</title>
        <authorList>
            <person name="Mukhopadhyay R."/>
            <person name="Joaquin J."/>
            <person name="Hogue R."/>
            <person name="Kilaru A."/>
            <person name="Jospin G."/>
            <person name="Mars K."/>
            <person name="Eisen J.A."/>
            <person name="Chaturvedi V."/>
        </authorList>
    </citation>
    <scope>NUCLEOTIDE SEQUENCE [LARGE SCALE GENOMIC DNA]</scope>
    <source>
        <strain evidence="17 18">15S00501</strain>
    </source>
</reference>
<keyword evidence="3 12" id="KW-0808">Transferase</keyword>
<keyword evidence="5 12" id="KW-0235">DNA replication</keyword>
<protein>
    <recommendedName>
        <fullName evidence="12 13">DNA primase</fullName>
        <ecNumber evidence="12">2.7.7.101</ecNumber>
    </recommendedName>
</protein>
<keyword evidence="10 12" id="KW-0238">DNA-binding</keyword>
<evidence type="ECO:0000256" key="15">
    <source>
        <dbReference type="SAM" id="MobiDB-lite"/>
    </source>
</evidence>
<evidence type="ECO:0000256" key="1">
    <source>
        <dbReference type="ARBA" id="ARBA00022478"/>
    </source>
</evidence>
<keyword evidence="9" id="KW-0460">Magnesium</keyword>
<dbReference type="InterPro" id="IPR006295">
    <property type="entry name" value="DNA_primase_DnaG"/>
</dbReference>
<dbReference type="FunFam" id="3.90.580.10:FF:000001">
    <property type="entry name" value="DNA primase"/>
    <property type="match status" value="1"/>
</dbReference>
<evidence type="ECO:0000313" key="18">
    <source>
        <dbReference type="Proteomes" id="UP000189369"/>
    </source>
</evidence>
<feature type="compositionally biased region" description="Basic and acidic residues" evidence="15">
    <location>
        <begin position="96"/>
        <end position="115"/>
    </location>
</feature>
<dbReference type="NCBIfam" id="TIGR01391">
    <property type="entry name" value="dnaG"/>
    <property type="match status" value="1"/>
</dbReference>
<evidence type="ECO:0000256" key="12">
    <source>
        <dbReference type="HAMAP-Rule" id="MF_00974"/>
    </source>
</evidence>
<dbReference type="Gene3D" id="1.10.860.10">
    <property type="entry name" value="DNAb Helicase, Chain A"/>
    <property type="match status" value="1"/>
</dbReference>
<dbReference type="SUPFAM" id="SSF117023">
    <property type="entry name" value="DNA primase DnaG, C-terminal domain"/>
    <property type="match status" value="1"/>
</dbReference>
<dbReference type="InterPro" id="IPR016136">
    <property type="entry name" value="DNA_helicase_N/primase_C"/>
</dbReference>
<dbReference type="GO" id="GO:0003899">
    <property type="term" value="F:DNA-directed RNA polymerase activity"/>
    <property type="evidence" value="ECO:0007669"/>
    <property type="project" value="UniProtKB-UniRule"/>
</dbReference>
<dbReference type="GO" id="GO:0006269">
    <property type="term" value="P:DNA replication, synthesis of primer"/>
    <property type="evidence" value="ECO:0007669"/>
    <property type="project" value="UniProtKB-UniRule"/>
</dbReference>
<comment type="subunit">
    <text evidence="12">Monomer. Interacts with DnaB.</text>
</comment>
<comment type="function">
    <text evidence="12 13">RNA polymerase that catalyzes the synthesis of short RNA molecules used as primers for DNA polymerase during DNA replication.</text>
</comment>
<keyword evidence="2 12" id="KW-0639">Primosome</keyword>
<comment type="cofactor">
    <cofactor evidence="12 13 14">
        <name>Zn(2+)</name>
        <dbReference type="ChEBI" id="CHEBI:29105"/>
    </cofactor>
    <text evidence="12 13 14">Binds 1 zinc ion per monomer.</text>
</comment>
<evidence type="ECO:0000256" key="7">
    <source>
        <dbReference type="ARBA" id="ARBA00022771"/>
    </source>
</evidence>
<keyword evidence="11 12" id="KW-0804">Transcription</keyword>
<evidence type="ECO:0000256" key="4">
    <source>
        <dbReference type="ARBA" id="ARBA00022695"/>
    </source>
</evidence>
<dbReference type="AlphaFoldDB" id="A0A1U9JYS9"/>
<feature type="compositionally biased region" description="Polar residues" evidence="15">
    <location>
        <begin position="449"/>
        <end position="461"/>
    </location>
</feature>
<evidence type="ECO:0000256" key="14">
    <source>
        <dbReference type="PIRSR" id="PIRSR002811-1"/>
    </source>
</evidence>
<feature type="zinc finger region" description="CHC2-type" evidence="12 14">
    <location>
        <begin position="37"/>
        <end position="61"/>
    </location>
</feature>
<keyword evidence="7 12" id="KW-0863">Zinc-finger</keyword>
<dbReference type="Gene3D" id="1.20.50.20">
    <property type="entry name" value="DnaG, RNA polymerase domain, helical bundle"/>
    <property type="match status" value="1"/>
</dbReference>
<evidence type="ECO:0000256" key="13">
    <source>
        <dbReference type="PIRNR" id="PIRNR002811"/>
    </source>
</evidence>
<dbReference type="Gene3D" id="3.90.980.10">
    <property type="entry name" value="DNA primase, catalytic core, N-terminal domain"/>
    <property type="match status" value="1"/>
</dbReference>
<dbReference type="Pfam" id="PF08275">
    <property type="entry name" value="DNAG_N"/>
    <property type="match status" value="1"/>
</dbReference>
<dbReference type="KEGG" id="phn:PAEH1_04085"/>
<dbReference type="InterPro" id="IPR013173">
    <property type="entry name" value="DNA_primase_DnaG_DnaB-bd_dom"/>
</dbReference>
<keyword evidence="6 12" id="KW-0479">Metal-binding</keyword>
<evidence type="ECO:0000313" key="17">
    <source>
        <dbReference type="EMBL" id="AQS50953.1"/>
    </source>
</evidence>
<evidence type="ECO:0000256" key="11">
    <source>
        <dbReference type="ARBA" id="ARBA00023163"/>
    </source>
</evidence>
<dbReference type="Pfam" id="PF10410">
    <property type="entry name" value="DnaB_bind"/>
    <property type="match status" value="1"/>
</dbReference>
<dbReference type="InterPro" id="IPR034151">
    <property type="entry name" value="TOPRIM_DnaG_bac"/>
</dbReference>
<gene>
    <name evidence="12" type="primary">dnaG</name>
    <name evidence="17" type="ORF">PAEH1_04085</name>
</gene>
<dbReference type="Pfam" id="PF13155">
    <property type="entry name" value="Toprim_2"/>
    <property type="match status" value="1"/>
</dbReference>
<accession>A0A1U9JYS9</accession>
<dbReference type="InterPro" id="IPR013264">
    <property type="entry name" value="DNAG_N"/>
</dbReference>
<comment type="domain">
    <text evidence="12">Contains an N-terminal zinc-binding domain, a central core domain that contains the primase activity, and a C-terminal DnaB-binding domain.</text>
</comment>
<dbReference type="SUPFAM" id="SSF57783">
    <property type="entry name" value="Zinc beta-ribbon"/>
    <property type="match status" value="1"/>
</dbReference>
<keyword evidence="4 12" id="KW-0548">Nucleotidyltransferase</keyword>
<proteinExistence type="inferred from homology"/>
<dbReference type="Pfam" id="PF01807">
    <property type="entry name" value="Zn_ribbon_DnaG"/>
    <property type="match status" value="1"/>
</dbReference>
<organism evidence="17 18">
    <name type="scientific">Paenalcaligenes hominis</name>
    <dbReference type="NCBI Taxonomy" id="643674"/>
    <lineage>
        <taxon>Bacteria</taxon>
        <taxon>Pseudomonadati</taxon>
        <taxon>Pseudomonadota</taxon>
        <taxon>Betaproteobacteria</taxon>
        <taxon>Burkholderiales</taxon>
        <taxon>Alcaligenaceae</taxon>
        <taxon>Paenalcaligenes</taxon>
    </lineage>
</organism>
<dbReference type="InterPro" id="IPR006171">
    <property type="entry name" value="TOPRIM_dom"/>
</dbReference>
<dbReference type="Gene3D" id="3.40.1360.10">
    <property type="match status" value="1"/>
</dbReference>
<evidence type="ECO:0000256" key="3">
    <source>
        <dbReference type="ARBA" id="ARBA00022679"/>
    </source>
</evidence>
<dbReference type="PROSITE" id="PS50880">
    <property type="entry name" value="TOPRIM"/>
    <property type="match status" value="1"/>
</dbReference>
<dbReference type="SMART" id="SM00400">
    <property type="entry name" value="ZnF_CHCC"/>
    <property type="match status" value="1"/>
</dbReference>
<sequence>MIPDSFIQELLARVDVVDVVGRYVQLRKGGANLIGLCPFHNEKSPSFTVSPSKQFYHCFGCGAHGSAISFLMAHTGANFPEAVRSLASEVGLTVPESDRSPRQRIADQQRKEQRSQHQQILDAAQEHYLRQLKQHKPAQEYLKGRGLTGQTALRFGLGWSNADRRDLARVYPNYEEPLLVESGLVIEAEDGRRYDRFRARIMFPIRNRKGDVIAFGGRLIAPGEPKYLNSPETPLFSKSHELYGLWENRQGIRQEGFVTVVEGYMDVVALSQQGLNNAVATLGTATTEHHIRHLMRASDRIIFCFDGDKAGRRAAWRALTTCLPQLRDDVSMRFLFLPPEHDPDSYVREFGADAFRDEAKQSAALSTFMLDELSARHNLNEAEGRAACVHEALPLLSTLPDCTLSTQIEQEFAQLVRLTIDELQLRVLQSQASSATRREEPAFIAAVTPSDTAASPATVTQSSSRPRRATSQRSRSTSSLGSKSRTVTPIAKRLLTLLASQPSLAQSVSHEALEIIVQSPTLVLVHELMVVIHETQAQHIAALLQAVEPDSELAHVLHGVTAELIKDDENLKLQAEWDGALRRVEIDVIKHEQSALVAAGLPDAASRQRYQDLSRRLAQLLTAPSV</sequence>
<evidence type="ECO:0000256" key="9">
    <source>
        <dbReference type="ARBA" id="ARBA00022842"/>
    </source>
</evidence>
<evidence type="ECO:0000256" key="8">
    <source>
        <dbReference type="ARBA" id="ARBA00022833"/>
    </source>
</evidence>
<dbReference type="InterPro" id="IPR037068">
    <property type="entry name" value="DNA_primase_core_N_sf"/>
</dbReference>
<dbReference type="CDD" id="cd03364">
    <property type="entry name" value="TOPRIM_DnaG_primases"/>
    <property type="match status" value="1"/>
</dbReference>
<dbReference type="SMART" id="SM00493">
    <property type="entry name" value="TOPRIM"/>
    <property type="match status" value="1"/>
</dbReference>
<dbReference type="Pfam" id="PF08278">
    <property type="entry name" value="DnaG_DnaB_bind"/>
    <property type="match status" value="1"/>
</dbReference>
<dbReference type="Proteomes" id="UP000189369">
    <property type="component" value="Chromosome"/>
</dbReference>
<evidence type="ECO:0000259" key="16">
    <source>
        <dbReference type="PROSITE" id="PS50880"/>
    </source>
</evidence>
<dbReference type="PANTHER" id="PTHR30313:SF2">
    <property type="entry name" value="DNA PRIMASE"/>
    <property type="match status" value="1"/>
</dbReference>
<dbReference type="GO" id="GO:0008270">
    <property type="term" value="F:zinc ion binding"/>
    <property type="evidence" value="ECO:0007669"/>
    <property type="project" value="UniProtKB-UniRule"/>
</dbReference>
<comment type="similarity">
    <text evidence="12 13">Belongs to the DnaG primase family.</text>
</comment>
<dbReference type="EC" id="2.7.7.101" evidence="12"/>
<feature type="region of interest" description="Disordered" evidence="15">
    <location>
        <begin position="92"/>
        <end position="118"/>
    </location>
</feature>
<dbReference type="InterPro" id="IPR002694">
    <property type="entry name" value="Znf_CHC2"/>
</dbReference>
<dbReference type="GO" id="GO:1990077">
    <property type="term" value="C:primosome complex"/>
    <property type="evidence" value="ECO:0007669"/>
    <property type="project" value="UniProtKB-KW"/>
</dbReference>
<keyword evidence="8 12" id="KW-0862">Zinc</keyword>
<evidence type="ECO:0000256" key="2">
    <source>
        <dbReference type="ARBA" id="ARBA00022515"/>
    </source>
</evidence>